<proteinExistence type="predicted"/>
<comment type="caution">
    <text evidence="1">The sequence shown here is derived from an EMBL/GenBank/DDBJ whole genome shotgun (WGS) entry which is preliminary data.</text>
</comment>
<reference evidence="1 2" key="1">
    <citation type="submission" date="2019-05" db="EMBL/GenBank/DDBJ databases">
        <title>Mikania micrantha, genome provides insights into the molecular mechanism of rapid growth.</title>
        <authorList>
            <person name="Liu B."/>
        </authorList>
    </citation>
    <scope>NUCLEOTIDE SEQUENCE [LARGE SCALE GENOMIC DNA]</scope>
    <source>
        <strain evidence="1">NLD-2019</strain>
        <tissue evidence="1">Leaf</tissue>
    </source>
</reference>
<organism evidence="1 2">
    <name type="scientific">Mikania micrantha</name>
    <name type="common">bitter vine</name>
    <dbReference type="NCBI Taxonomy" id="192012"/>
    <lineage>
        <taxon>Eukaryota</taxon>
        <taxon>Viridiplantae</taxon>
        <taxon>Streptophyta</taxon>
        <taxon>Embryophyta</taxon>
        <taxon>Tracheophyta</taxon>
        <taxon>Spermatophyta</taxon>
        <taxon>Magnoliopsida</taxon>
        <taxon>eudicotyledons</taxon>
        <taxon>Gunneridae</taxon>
        <taxon>Pentapetalae</taxon>
        <taxon>asterids</taxon>
        <taxon>campanulids</taxon>
        <taxon>Asterales</taxon>
        <taxon>Asteraceae</taxon>
        <taxon>Asteroideae</taxon>
        <taxon>Heliantheae alliance</taxon>
        <taxon>Eupatorieae</taxon>
        <taxon>Mikania</taxon>
    </lineage>
</organism>
<dbReference type="EMBL" id="SZYD01000017">
    <property type="protein sequence ID" value="KAD3068333.1"/>
    <property type="molecule type" value="Genomic_DNA"/>
</dbReference>
<evidence type="ECO:0000313" key="1">
    <source>
        <dbReference type="EMBL" id="KAD3068333.1"/>
    </source>
</evidence>
<sequence>METLKHIRTTIHCISRFIRNYELWTSNLCSTVDSSLLIALPHGITVGVLPYCISRRLSAHGLTALDSCVVVMVVGATNSRAGRLHEMEFVFGEAPPTSLVGSSENQPISQDSEITPIESIKNEFKLTHVSVKGEVQLVDVPRKDICKKVLIVSCRFIMWKKEFGFIINKTS</sequence>
<dbReference type="OrthoDB" id="429626at2759"/>
<dbReference type="Proteomes" id="UP000326396">
    <property type="component" value="Linkage Group LG7"/>
</dbReference>
<gene>
    <name evidence="1" type="ORF">E3N88_36213</name>
</gene>
<dbReference type="AlphaFoldDB" id="A0A5N6M5W7"/>
<keyword evidence="2" id="KW-1185">Reference proteome</keyword>
<accession>A0A5N6M5W7</accession>
<protein>
    <submittedName>
        <fullName evidence="1">Uncharacterized protein</fullName>
    </submittedName>
</protein>
<evidence type="ECO:0000313" key="2">
    <source>
        <dbReference type="Proteomes" id="UP000326396"/>
    </source>
</evidence>
<name>A0A5N6M5W7_9ASTR</name>